<feature type="disulfide bond" evidence="1">
    <location>
        <begin position="60"/>
        <end position="66"/>
    </location>
</feature>
<dbReference type="Proteomes" id="UP001212997">
    <property type="component" value="Unassembled WGS sequence"/>
</dbReference>
<evidence type="ECO:0000256" key="1">
    <source>
        <dbReference type="PIRSR" id="PIRSR002703-1"/>
    </source>
</evidence>
<dbReference type="Pfam" id="PF00314">
    <property type="entry name" value="Thaumatin"/>
    <property type="match status" value="1"/>
</dbReference>
<keyword evidence="3" id="KW-1185">Reference proteome</keyword>
<keyword evidence="1" id="KW-1015">Disulfide bond</keyword>
<dbReference type="SUPFAM" id="SSF49870">
    <property type="entry name" value="Osmotin, thaumatin-like protein"/>
    <property type="match status" value="1"/>
</dbReference>
<dbReference type="PROSITE" id="PS51367">
    <property type="entry name" value="THAUMATIN_2"/>
    <property type="match status" value="1"/>
</dbReference>
<feature type="disulfide bond" evidence="1">
    <location>
        <begin position="118"/>
        <end position="185"/>
    </location>
</feature>
<dbReference type="Gene3D" id="2.60.110.10">
    <property type="entry name" value="Thaumatin"/>
    <property type="match status" value="1"/>
</dbReference>
<feature type="disulfide bond" evidence="1">
    <location>
        <begin position="44"/>
        <end position="55"/>
    </location>
</feature>
<organism evidence="2 3">
    <name type="scientific">Meripilus lineatus</name>
    <dbReference type="NCBI Taxonomy" id="2056292"/>
    <lineage>
        <taxon>Eukaryota</taxon>
        <taxon>Fungi</taxon>
        <taxon>Dikarya</taxon>
        <taxon>Basidiomycota</taxon>
        <taxon>Agaricomycotina</taxon>
        <taxon>Agaricomycetes</taxon>
        <taxon>Polyporales</taxon>
        <taxon>Meripilaceae</taxon>
        <taxon>Meripilus</taxon>
    </lineage>
</organism>
<dbReference type="InterPro" id="IPR001938">
    <property type="entry name" value="Thaumatin"/>
</dbReference>
<feature type="disulfide bond" evidence="1">
    <location>
        <begin position="160"/>
        <end position="170"/>
    </location>
</feature>
<evidence type="ECO:0008006" key="4">
    <source>
        <dbReference type="Google" id="ProtNLM"/>
    </source>
</evidence>
<evidence type="ECO:0000313" key="3">
    <source>
        <dbReference type="Proteomes" id="UP001212997"/>
    </source>
</evidence>
<name>A0AAD5YGW1_9APHY</name>
<feature type="disulfide bond" evidence="1">
    <location>
        <begin position="126"/>
        <end position="143"/>
    </location>
</feature>
<comment type="caution">
    <text evidence="2">The sequence shown here is derived from an EMBL/GenBank/DDBJ whole genome shotgun (WGS) entry which is preliminary data.</text>
</comment>
<dbReference type="SMART" id="SM00205">
    <property type="entry name" value="THN"/>
    <property type="match status" value="1"/>
</dbReference>
<dbReference type="PIRSF" id="PIRSF002703">
    <property type="entry name" value="Thaumatin"/>
    <property type="match status" value="1"/>
</dbReference>
<reference evidence="2" key="1">
    <citation type="submission" date="2022-07" db="EMBL/GenBank/DDBJ databases">
        <title>Genome Sequence of Physisporinus lineatus.</title>
        <authorList>
            <person name="Buettner E."/>
        </authorList>
    </citation>
    <scope>NUCLEOTIDE SEQUENCE</scope>
    <source>
        <strain evidence="2">VT162</strain>
    </source>
</reference>
<dbReference type="AlphaFoldDB" id="A0AAD5YGW1"/>
<dbReference type="EMBL" id="JANAWD010000328">
    <property type="protein sequence ID" value="KAJ3481309.1"/>
    <property type="molecule type" value="Genomic_DNA"/>
</dbReference>
<gene>
    <name evidence="2" type="ORF">NLI96_g7750</name>
</gene>
<dbReference type="PRINTS" id="PR00347">
    <property type="entry name" value="THAUMATIN"/>
</dbReference>
<accession>A0AAD5YGW1</accession>
<evidence type="ECO:0000313" key="2">
    <source>
        <dbReference type="EMBL" id="KAJ3481309.1"/>
    </source>
</evidence>
<proteinExistence type="predicted"/>
<feature type="disulfide bond" evidence="1">
    <location>
        <begin position="113"/>
        <end position="202"/>
    </location>
</feature>
<dbReference type="PANTHER" id="PTHR31048">
    <property type="entry name" value="OS03G0233200 PROTEIN"/>
    <property type="match status" value="1"/>
</dbReference>
<feature type="disulfide bond" evidence="1">
    <location>
        <begin position="147"/>
        <end position="159"/>
    </location>
</feature>
<dbReference type="InterPro" id="IPR037176">
    <property type="entry name" value="Osmotin/thaumatin-like_sf"/>
</dbReference>
<protein>
    <recommendedName>
        <fullName evidence="4">Thaumatin-like protein</fullName>
    </recommendedName>
</protein>
<sequence length="227" mass="24322">MHTDKSSPSFPDYQTGWEAQPYTQVNFHVPDDWKSGRIWGRRGCNFADPAPGTQCPSGGCNGGLICNPVDGSGIPPATLAEFSLSAYGNMDNYDVSVVDGYNLPMSVTNNKGCPIAGCFVDLGPNCPAPLKGPFDSNGFPVGCKSACLVDQNKSDSPNCCTGSHNTQETCPPDGVQYYHYFKDNCPRAYAYAYDDPSSLYTCDASLSADYTITFCPPPPSLTVMDVV</sequence>